<dbReference type="Proteomes" id="UP000028837">
    <property type="component" value="Unassembled WGS sequence"/>
</dbReference>
<protein>
    <submittedName>
        <fullName evidence="1">Uncharacterized protein</fullName>
    </submittedName>
</protein>
<dbReference type="EMBL" id="AHZU02001475">
    <property type="protein sequence ID" value="KFG31999.1"/>
    <property type="molecule type" value="Genomic_DNA"/>
</dbReference>
<evidence type="ECO:0000313" key="1">
    <source>
        <dbReference type="EMBL" id="KFG31999.1"/>
    </source>
</evidence>
<accession>A0A086JIN1</accession>
<reference evidence="1 2" key="1">
    <citation type="submission" date="2014-02" db="EMBL/GenBank/DDBJ databases">
        <authorList>
            <person name="Sibley D."/>
            <person name="Venepally P."/>
            <person name="Karamycheva S."/>
            <person name="Hadjithomas M."/>
            <person name="Khan A."/>
            <person name="Brunk B."/>
            <person name="Roos D."/>
            <person name="Caler E."/>
            <person name="Lorenzi H."/>
        </authorList>
    </citation>
    <scope>NUCLEOTIDE SEQUENCE [LARGE SCALE GENOMIC DNA]</scope>
    <source>
        <strain evidence="1 2">GAB2-2007-GAL-DOM2</strain>
    </source>
</reference>
<comment type="caution">
    <text evidence="1">The sequence shown here is derived from an EMBL/GenBank/DDBJ whole genome shotgun (WGS) entry which is preliminary data.</text>
</comment>
<name>A0A086JIN1_TOXGO</name>
<proteinExistence type="predicted"/>
<gene>
    <name evidence="1" type="ORF">TGDOM2_401030</name>
</gene>
<organism evidence="1 2">
    <name type="scientific">Toxoplasma gondii GAB2-2007-GAL-DOM2</name>
    <dbReference type="NCBI Taxonomy" id="1130820"/>
    <lineage>
        <taxon>Eukaryota</taxon>
        <taxon>Sar</taxon>
        <taxon>Alveolata</taxon>
        <taxon>Apicomplexa</taxon>
        <taxon>Conoidasida</taxon>
        <taxon>Coccidia</taxon>
        <taxon>Eucoccidiorida</taxon>
        <taxon>Eimeriorina</taxon>
        <taxon>Sarcocystidae</taxon>
        <taxon>Toxoplasma</taxon>
    </lineage>
</organism>
<dbReference type="VEuPathDB" id="ToxoDB:TGDOM2_401030"/>
<evidence type="ECO:0000313" key="2">
    <source>
        <dbReference type="Proteomes" id="UP000028837"/>
    </source>
</evidence>
<sequence length="128" mass="14126">MWTRESRNDARRRNFVLVSRALQRQSSVLSTQEGLGQTPRTALARGARTSESLSLACSPRLALRKGISISFVAERPSDRQVTSWTVLPFFPPSLSLLQSSSCILLLCACSPRRPDCCVEACWSTGVLL</sequence>
<dbReference type="AlphaFoldDB" id="A0A086JIN1"/>